<dbReference type="SUPFAM" id="SSF54826">
    <property type="entry name" value="Enolase N-terminal domain-like"/>
    <property type="match status" value="1"/>
</dbReference>
<dbReference type="Pfam" id="PF13378">
    <property type="entry name" value="MR_MLE_C"/>
    <property type="match status" value="1"/>
</dbReference>
<organism evidence="5 6">
    <name type="scientific">Amycolatopsis dongchuanensis</name>
    <dbReference type="NCBI Taxonomy" id="1070866"/>
    <lineage>
        <taxon>Bacteria</taxon>
        <taxon>Bacillati</taxon>
        <taxon>Actinomycetota</taxon>
        <taxon>Actinomycetes</taxon>
        <taxon>Pseudonocardiales</taxon>
        <taxon>Pseudonocardiaceae</taxon>
        <taxon>Amycolatopsis</taxon>
    </lineage>
</organism>
<dbReference type="SFLD" id="SFLDS00001">
    <property type="entry name" value="Enolase"/>
    <property type="match status" value="1"/>
</dbReference>
<evidence type="ECO:0000313" key="6">
    <source>
        <dbReference type="Proteomes" id="UP001500192"/>
    </source>
</evidence>
<dbReference type="InterPro" id="IPR036849">
    <property type="entry name" value="Enolase-like_C_sf"/>
</dbReference>
<protein>
    <submittedName>
        <fullName evidence="5">Muconate cycloisomerase family protein</fullName>
    </submittedName>
</protein>
<evidence type="ECO:0000256" key="1">
    <source>
        <dbReference type="ARBA" id="ARBA00008031"/>
    </source>
</evidence>
<dbReference type="PANTHER" id="PTHR48073">
    <property type="entry name" value="O-SUCCINYLBENZOATE SYNTHASE-RELATED"/>
    <property type="match status" value="1"/>
</dbReference>
<dbReference type="InterPro" id="IPR013341">
    <property type="entry name" value="Mandelate_racemase_N_dom"/>
</dbReference>
<keyword evidence="3" id="KW-0413">Isomerase</keyword>
<keyword evidence="6" id="KW-1185">Reference proteome</keyword>
<dbReference type="InterPro" id="IPR013342">
    <property type="entry name" value="Mandelate_racemase_C"/>
</dbReference>
<keyword evidence="2" id="KW-0479">Metal-binding</keyword>
<sequence>MTTGISTAMAPIAAADCFEIETAFVTPYKLSHGTLATTRAVLVKLTDADGIAGWGEADPSPTFSGESSGDVASILKESLLPAVLAADNPEPGRIDAELDALLADHLFAKGAVSMALLDILGKRLGVPVATLLGGALRRSLPVLWPLGNGTAEDDIRVIEERAAQGFSSFMLKMGTAPIREEVRRVAALEERYGSRLTLIADANQGWSRDQAHEFLTGVSDSRLAFVEQPVGKDDLEGMAMLARDSALPISADESVLGLAHAARLAKLGAASVFSIKSSKNGGPLRAQRIAAVAQAFGIRCYLNSMLEFGITQAASLQHAVTIGNLVEVGHAFMSPLRLAEDPTDFSSFVRDGVVRLPARAGLGIEVDERHIRRLAVAEFHLGTSRSNPG</sequence>
<gene>
    <name evidence="5" type="ORF">GCM10023214_72210</name>
</gene>
<dbReference type="PANTHER" id="PTHR48073:SF2">
    <property type="entry name" value="O-SUCCINYLBENZOATE SYNTHASE"/>
    <property type="match status" value="1"/>
</dbReference>
<dbReference type="Pfam" id="PF02746">
    <property type="entry name" value="MR_MLE_N"/>
    <property type="match status" value="1"/>
</dbReference>
<dbReference type="SMART" id="SM00922">
    <property type="entry name" value="MR_MLE"/>
    <property type="match status" value="1"/>
</dbReference>
<dbReference type="Proteomes" id="UP001500192">
    <property type="component" value="Unassembled WGS sequence"/>
</dbReference>
<dbReference type="RefSeq" id="WP_346056458.1">
    <property type="nucleotide sequence ID" value="NZ_BAABIB010000154.1"/>
</dbReference>
<dbReference type="SUPFAM" id="SSF51604">
    <property type="entry name" value="Enolase C-terminal domain-like"/>
    <property type="match status" value="1"/>
</dbReference>
<dbReference type="Gene3D" id="3.30.390.10">
    <property type="entry name" value="Enolase-like, N-terminal domain"/>
    <property type="match status" value="1"/>
</dbReference>
<dbReference type="InterPro" id="IPR018110">
    <property type="entry name" value="Mandel_Rmase/mucon_lact_enz_CS"/>
</dbReference>
<dbReference type="SFLD" id="SFLDG00180">
    <property type="entry name" value="muconate_cycloisomerase"/>
    <property type="match status" value="1"/>
</dbReference>
<dbReference type="Gene3D" id="3.20.20.120">
    <property type="entry name" value="Enolase-like C-terminal domain"/>
    <property type="match status" value="1"/>
</dbReference>
<reference evidence="6" key="1">
    <citation type="journal article" date="2019" name="Int. J. Syst. Evol. Microbiol.">
        <title>The Global Catalogue of Microorganisms (GCM) 10K type strain sequencing project: providing services to taxonomists for standard genome sequencing and annotation.</title>
        <authorList>
            <consortium name="The Broad Institute Genomics Platform"/>
            <consortium name="The Broad Institute Genome Sequencing Center for Infectious Disease"/>
            <person name="Wu L."/>
            <person name="Ma J."/>
        </authorList>
    </citation>
    <scope>NUCLEOTIDE SEQUENCE [LARGE SCALE GENOMIC DNA]</scope>
    <source>
        <strain evidence="6">JCM 18054</strain>
    </source>
</reference>
<evidence type="ECO:0000256" key="3">
    <source>
        <dbReference type="ARBA" id="ARBA00023235"/>
    </source>
</evidence>
<comment type="similarity">
    <text evidence="1">Belongs to the mandelate racemase/muconate lactonizing enzyme family.</text>
</comment>
<accession>A0ABP8VNC6</accession>
<dbReference type="EMBL" id="BAABIB010000154">
    <property type="protein sequence ID" value="GAA4667697.1"/>
    <property type="molecule type" value="Genomic_DNA"/>
</dbReference>
<evidence type="ECO:0000259" key="4">
    <source>
        <dbReference type="SMART" id="SM00922"/>
    </source>
</evidence>
<dbReference type="SFLD" id="SFLDF00009">
    <property type="entry name" value="o-succinylbenzoate_synthase"/>
    <property type="match status" value="1"/>
</dbReference>
<evidence type="ECO:0000313" key="5">
    <source>
        <dbReference type="EMBL" id="GAA4667697.1"/>
    </source>
</evidence>
<comment type="caution">
    <text evidence="5">The sequence shown here is derived from an EMBL/GenBank/DDBJ whole genome shotgun (WGS) entry which is preliminary data.</text>
</comment>
<dbReference type="InterPro" id="IPR029065">
    <property type="entry name" value="Enolase_C-like"/>
</dbReference>
<name>A0ABP8VNC6_9PSEU</name>
<proteinExistence type="inferred from homology"/>
<dbReference type="InterPro" id="IPR029017">
    <property type="entry name" value="Enolase-like_N"/>
</dbReference>
<feature type="domain" description="Mandelate racemase/muconate lactonizing enzyme C-terminal" evidence="4">
    <location>
        <begin position="151"/>
        <end position="248"/>
    </location>
</feature>
<evidence type="ECO:0000256" key="2">
    <source>
        <dbReference type="ARBA" id="ARBA00022723"/>
    </source>
</evidence>
<dbReference type="PROSITE" id="PS00909">
    <property type="entry name" value="MR_MLE_2"/>
    <property type="match status" value="1"/>
</dbReference>